<accession>A0A916UUI2</accession>
<dbReference type="Proteomes" id="UP000637423">
    <property type="component" value="Unassembled WGS sequence"/>
</dbReference>
<dbReference type="Pfam" id="PF06347">
    <property type="entry name" value="SH3_4"/>
    <property type="match status" value="2"/>
</dbReference>
<organism evidence="2 3">
    <name type="scientific">Undibacterium terreum</name>
    <dbReference type="NCBI Taxonomy" id="1224302"/>
    <lineage>
        <taxon>Bacteria</taxon>
        <taxon>Pseudomonadati</taxon>
        <taxon>Pseudomonadota</taxon>
        <taxon>Betaproteobacteria</taxon>
        <taxon>Burkholderiales</taxon>
        <taxon>Oxalobacteraceae</taxon>
        <taxon>Undibacterium</taxon>
    </lineage>
</organism>
<keyword evidence="1" id="KW-0732">Signal</keyword>
<comment type="caution">
    <text evidence="2">The sequence shown here is derived from an EMBL/GenBank/DDBJ whole genome shotgun (WGS) entry which is preliminary data.</text>
</comment>
<name>A0A916UUI2_9BURK</name>
<feature type="signal peptide" evidence="1">
    <location>
        <begin position="1"/>
        <end position="25"/>
    </location>
</feature>
<evidence type="ECO:0008006" key="4">
    <source>
        <dbReference type="Google" id="ProtNLM"/>
    </source>
</evidence>
<evidence type="ECO:0000256" key="1">
    <source>
        <dbReference type="SAM" id="SignalP"/>
    </source>
</evidence>
<dbReference type="Gene3D" id="2.30.30.40">
    <property type="entry name" value="SH3 Domains"/>
    <property type="match status" value="1"/>
</dbReference>
<reference evidence="2" key="1">
    <citation type="journal article" date="2014" name="Int. J. Syst. Evol. Microbiol.">
        <title>Complete genome sequence of Corynebacterium casei LMG S-19264T (=DSM 44701T), isolated from a smear-ripened cheese.</title>
        <authorList>
            <consortium name="US DOE Joint Genome Institute (JGI-PGF)"/>
            <person name="Walter F."/>
            <person name="Albersmeier A."/>
            <person name="Kalinowski J."/>
            <person name="Ruckert C."/>
        </authorList>
    </citation>
    <scope>NUCLEOTIDE SEQUENCE</scope>
    <source>
        <strain evidence="2">CGMCC 1.10998</strain>
    </source>
</reference>
<feature type="chain" id="PRO_5037823948" description="SH3 domain-containing protein" evidence="1">
    <location>
        <begin position="26"/>
        <end position="151"/>
    </location>
</feature>
<dbReference type="InterPro" id="IPR010466">
    <property type="entry name" value="DUF1058"/>
</dbReference>
<dbReference type="EMBL" id="BMED01000004">
    <property type="protein sequence ID" value="GGC88267.1"/>
    <property type="molecule type" value="Genomic_DNA"/>
</dbReference>
<gene>
    <name evidence="2" type="ORF">GCM10011396_39350</name>
</gene>
<keyword evidence="3" id="KW-1185">Reference proteome</keyword>
<proteinExistence type="predicted"/>
<protein>
    <recommendedName>
        <fullName evidence="4">SH3 domain-containing protein</fullName>
    </recommendedName>
</protein>
<evidence type="ECO:0000313" key="2">
    <source>
        <dbReference type="EMBL" id="GGC88267.1"/>
    </source>
</evidence>
<evidence type="ECO:0000313" key="3">
    <source>
        <dbReference type="Proteomes" id="UP000637423"/>
    </source>
</evidence>
<reference evidence="2" key="2">
    <citation type="submission" date="2020-09" db="EMBL/GenBank/DDBJ databases">
        <authorList>
            <person name="Sun Q."/>
            <person name="Zhou Y."/>
        </authorList>
    </citation>
    <scope>NUCLEOTIDE SEQUENCE</scope>
    <source>
        <strain evidence="2">CGMCC 1.10998</strain>
    </source>
</reference>
<sequence>MRDMRRFLLIPLLAGLSLLAGAAHALEFKSIGASPVVLYDAPSAKGGKLYVAPRGMPVEVILTYGTWSKVRDMAGDLSWVESKELVARRNVVVRAANAKIRATADESAAVVFSADKNVLLEMAEPASGGWLKVKHKDGQMGYVKASEVWGV</sequence>
<dbReference type="AlphaFoldDB" id="A0A916UUI2"/>